<organism evidence="2 3">
    <name type="scientific">candidate division TM6 bacterium JCVI TM6SC1</name>
    <dbReference type="NCBI Taxonomy" id="1306947"/>
    <lineage>
        <taxon>Bacteria</taxon>
        <taxon>Candidatus Babelota</taxon>
        <taxon>Vermiphilus</taxon>
    </lineage>
</organism>
<evidence type="ECO:0000313" key="2">
    <source>
        <dbReference type="EMBL" id="KIX85543.1"/>
    </source>
</evidence>
<name>A0A0D2JMG8_9BACT</name>
<keyword evidence="1" id="KW-1133">Transmembrane helix</keyword>
<evidence type="ECO:0000256" key="1">
    <source>
        <dbReference type="SAM" id="Phobius"/>
    </source>
</evidence>
<feature type="transmembrane region" description="Helical" evidence="1">
    <location>
        <begin position="94"/>
        <end position="124"/>
    </location>
</feature>
<feature type="transmembrane region" description="Helical" evidence="1">
    <location>
        <begin position="136"/>
        <end position="158"/>
    </location>
</feature>
<sequence length="213" mass="24009">MIHPILKYLSSYIILLGSRYWRLSYLLGSGKTYLSGATIALPLLFEQSIISGCIIWIINTFIHLSMSPHPLLSLLVYHLPGLAAAAYWSVNSRLLKLFVALACMILFVVHPIGVQVSWYALFWLIPIAATFVKNSYIARAIGTTWTAHAVGTVGWLYMHSTTPSFWAGLVPIVIAERVLYAALLYSTWYIAQVDWKLVITQWRIHSGVRVLSR</sequence>
<keyword evidence="1" id="KW-0812">Transmembrane</keyword>
<feature type="transmembrane region" description="Helical" evidence="1">
    <location>
        <begin position="164"/>
        <end position="186"/>
    </location>
</feature>
<accession>A0A0D2JMG8</accession>
<comment type="caution">
    <text evidence="2">The sequence shown here is derived from an EMBL/GenBank/DDBJ whole genome shotgun (WGS) entry which is preliminary data.</text>
</comment>
<dbReference type="eggNOG" id="ENOG502ZI3B">
    <property type="taxonomic scope" value="Bacteria"/>
</dbReference>
<keyword evidence="1" id="KW-0472">Membrane</keyword>
<dbReference type="STRING" id="1306947.J120_01075"/>
<feature type="transmembrane region" description="Helical" evidence="1">
    <location>
        <begin position="70"/>
        <end position="88"/>
    </location>
</feature>
<feature type="transmembrane region" description="Helical" evidence="1">
    <location>
        <begin position="33"/>
        <end position="58"/>
    </location>
</feature>
<reference evidence="2 3" key="1">
    <citation type="journal article" date="2013" name="Proc. Natl. Acad. Sci. U.S.A.">
        <title>Candidate phylum TM6 genome recovered from a hospital sink biofilm provides genomic insights into this uncultivated phylum.</title>
        <authorList>
            <person name="McLean J.S."/>
            <person name="Lombardo M.J."/>
            <person name="Badger J.H."/>
            <person name="Edlund A."/>
            <person name="Novotny M."/>
            <person name="Yee-Greenbaum J."/>
            <person name="Vyahhi N."/>
            <person name="Hall A.P."/>
            <person name="Yang Y."/>
            <person name="Dupont C.L."/>
            <person name="Ziegler M.G."/>
            <person name="Chitsaz H."/>
            <person name="Allen A.E."/>
            <person name="Yooseph S."/>
            <person name="Tesler G."/>
            <person name="Pevzner P.A."/>
            <person name="Friedman R.M."/>
            <person name="Nealson K.H."/>
            <person name="Venter J.C."/>
            <person name="Lasken R.S."/>
        </authorList>
    </citation>
    <scope>NUCLEOTIDE SEQUENCE [LARGE SCALE GENOMIC DNA]</scope>
    <source>
        <strain evidence="2 3">TM6SC1</strain>
    </source>
</reference>
<dbReference type="Proteomes" id="UP000032214">
    <property type="component" value="Unassembled WGS sequence"/>
</dbReference>
<evidence type="ECO:0000313" key="3">
    <source>
        <dbReference type="Proteomes" id="UP000032214"/>
    </source>
</evidence>
<dbReference type="EMBL" id="ARQD01000001">
    <property type="protein sequence ID" value="KIX85543.1"/>
    <property type="molecule type" value="Genomic_DNA"/>
</dbReference>
<protein>
    <submittedName>
        <fullName evidence="2">Uncharacterized protein</fullName>
    </submittedName>
</protein>
<gene>
    <name evidence="2" type="ORF">J120_01075</name>
</gene>
<dbReference type="AlphaFoldDB" id="A0A0D2JMG8"/>
<keyword evidence="3" id="KW-1185">Reference proteome</keyword>
<proteinExistence type="predicted"/>